<evidence type="ECO:0000256" key="1">
    <source>
        <dbReference type="SAM" id="MobiDB-lite"/>
    </source>
</evidence>
<gene>
    <name evidence="2" type="ORF">N7G274_001417</name>
</gene>
<name>A0ABR4APB1_9LECA</name>
<sequence>MATLITLRPPTTSNHPESAFTAPPTSWLSGTWHVTHSTLPMWKSKRNVTITYKLLPPTTSSPASDTPTRLDDIVSYQTLSSPKVKTVTGIDTPSGTHTGAWDWRGKGILMIASSHWEVLGYGDLEAGHQWAVTFFAKTLFTPAGIDIYSRRKEGLGESVLGAIIEALAKVEHESVRKLAGEIFEVRRD</sequence>
<proteinExistence type="predicted"/>
<feature type="region of interest" description="Disordered" evidence="1">
    <location>
        <begin position="1"/>
        <end position="22"/>
    </location>
</feature>
<reference evidence="2 3" key="1">
    <citation type="submission" date="2024-09" db="EMBL/GenBank/DDBJ databases">
        <title>Rethinking Asexuality: The Enigmatic Case of Functional Sexual Genes in Lepraria (Stereocaulaceae).</title>
        <authorList>
            <person name="Doellman M."/>
            <person name="Sun Y."/>
            <person name="Barcenas-Pena A."/>
            <person name="Lumbsch H.T."/>
            <person name="Grewe F."/>
        </authorList>
    </citation>
    <scope>NUCLEOTIDE SEQUENCE [LARGE SCALE GENOMIC DNA]</scope>
    <source>
        <strain evidence="2 3">Mercado 3170</strain>
    </source>
</reference>
<organism evidence="2 3">
    <name type="scientific">Stereocaulon virgatum</name>
    <dbReference type="NCBI Taxonomy" id="373712"/>
    <lineage>
        <taxon>Eukaryota</taxon>
        <taxon>Fungi</taxon>
        <taxon>Dikarya</taxon>
        <taxon>Ascomycota</taxon>
        <taxon>Pezizomycotina</taxon>
        <taxon>Lecanoromycetes</taxon>
        <taxon>OSLEUM clade</taxon>
        <taxon>Lecanoromycetidae</taxon>
        <taxon>Lecanorales</taxon>
        <taxon>Lecanorineae</taxon>
        <taxon>Stereocaulaceae</taxon>
        <taxon>Stereocaulon</taxon>
    </lineage>
</organism>
<keyword evidence="3" id="KW-1185">Reference proteome</keyword>
<dbReference type="EMBL" id="JBEFKJ010000003">
    <property type="protein sequence ID" value="KAL2047396.1"/>
    <property type="molecule type" value="Genomic_DNA"/>
</dbReference>
<comment type="caution">
    <text evidence="2">The sequence shown here is derived from an EMBL/GenBank/DDBJ whole genome shotgun (WGS) entry which is preliminary data.</text>
</comment>
<dbReference type="Proteomes" id="UP001590950">
    <property type="component" value="Unassembled WGS sequence"/>
</dbReference>
<evidence type="ECO:0000313" key="3">
    <source>
        <dbReference type="Proteomes" id="UP001590950"/>
    </source>
</evidence>
<protein>
    <submittedName>
        <fullName evidence="2">Uncharacterized protein</fullName>
    </submittedName>
</protein>
<accession>A0ABR4APB1</accession>
<evidence type="ECO:0000313" key="2">
    <source>
        <dbReference type="EMBL" id="KAL2047396.1"/>
    </source>
</evidence>